<organism evidence="2 3">
    <name type="scientific">Sinorhizobium garamanticum</name>
    <dbReference type="NCBI Taxonomy" id="680247"/>
    <lineage>
        <taxon>Bacteria</taxon>
        <taxon>Pseudomonadati</taxon>
        <taxon>Pseudomonadota</taxon>
        <taxon>Alphaproteobacteria</taxon>
        <taxon>Hyphomicrobiales</taxon>
        <taxon>Rhizobiaceae</taxon>
        <taxon>Sinorhizobium/Ensifer group</taxon>
        <taxon>Sinorhizobium</taxon>
    </lineage>
</organism>
<evidence type="ECO:0000313" key="3">
    <source>
        <dbReference type="Proteomes" id="UP001229355"/>
    </source>
</evidence>
<evidence type="ECO:0008006" key="4">
    <source>
        <dbReference type="Google" id="ProtNLM"/>
    </source>
</evidence>
<gene>
    <name evidence="2" type="ORF">PZN02_004757</name>
</gene>
<name>A0ABY8DJM5_9HYPH</name>
<dbReference type="Proteomes" id="UP001229355">
    <property type="component" value="Chromosome 2"/>
</dbReference>
<evidence type="ECO:0000256" key="1">
    <source>
        <dbReference type="SAM" id="SignalP"/>
    </source>
</evidence>
<reference evidence="2 3" key="1">
    <citation type="submission" date="2023-03" db="EMBL/GenBank/DDBJ databases">
        <authorList>
            <person name="Kaur S."/>
            <person name="Espinosa-Saiz D."/>
            <person name="Velazquez E."/>
            <person name="Menendez E."/>
            <person name="diCenzo G.C."/>
        </authorList>
    </citation>
    <scope>NUCLEOTIDE SEQUENCE [LARGE SCALE GENOMIC DNA]</scope>
    <source>
        <strain evidence="2 3">LMG 24692</strain>
    </source>
</reference>
<proteinExistence type="predicted"/>
<protein>
    <recommendedName>
        <fullName evidence="4">YHS domain-containing protein</fullName>
    </recommendedName>
</protein>
<sequence length="152" mass="16785">MHNVSRRNAVRLVLAVAAALFATSMPTFATEAVPLAIKGYDPVAYFTTGSPTRGLPEIEYEWDEQRYLFANAEHRELFKADPVRYAPQFGNYCAMALAEGELTEANPENWLISDGKLYIFGKPAPMGPALFQQGLAANIAKANENRALIHSH</sequence>
<dbReference type="NCBIfam" id="NF041384">
    <property type="entry name" value="YHS_seleno_dom"/>
    <property type="match status" value="1"/>
</dbReference>
<accession>A0ABY8DJM5</accession>
<keyword evidence="3" id="KW-1185">Reference proteome</keyword>
<dbReference type="InterPro" id="IPR006311">
    <property type="entry name" value="TAT_signal"/>
</dbReference>
<evidence type="ECO:0000313" key="2">
    <source>
        <dbReference type="EMBL" id="WEX91129.1"/>
    </source>
</evidence>
<dbReference type="PROSITE" id="PS51318">
    <property type="entry name" value="TAT"/>
    <property type="match status" value="1"/>
</dbReference>
<feature type="chain" id="PRO_5047077129" description="YHS domain-containing protein" evidence="1">
    <location>
        <begin position="30"/>
        <end position="152"/>
    </location>
</feature>
<dbReference type="EMBL" id="CP120374">
    <property type="protein sequence ID" value="WEX91129.1"/>
    <property type="molecule type" value="Genomic_DNA"/>
</dbReference>
<dbReference type="RefSeq" id="WP_280663094.1">
    <property type="nucleotide sequence ID" value="NZ_CP120374.1"/>
</dbReference>
<keyword evidence="1" id="KW-0732">Signal</keyword>
<feature type="signal peptide" evidence="1">
    <location>
        <begin position="1"/>
        <end position="29"/>
    </location>
</feature>